<evidence type="ECO:0000259" key="1">
    <source>
        <dbReference type="Pfam" id="PF11738"/>
    </source>
</evidence>
<evidence type="ECO:0000313" key="2">
    <source>
        <dbReference type="EMBL" id="GAA0387645.1"/>
    </source>
</evidence>
<dbReference type="PROSITE" id="PS51257">
    <property type="entry name" value="PROKAR_LIPOPROTEIN"/>
    <property type="match status" value="1"/>
</dbReference>
<dbReference type="InterPro" id="IPR021729">
    <property type="entry name" value="DUF3298"/>
</dbReference>
<evidence type="ECO:0000313" key="3">
    <source>
        <dbReference type="Proteomes" id="UP001500791"/>
    </source>
</evidence>
<dbReference type="Gene3D" id="3.90.640.20">
    <property type="entry name" value="Heat-shock cognate protein, ATPase"/>
    <property type="match status" value="1"/>
</dbReference>
<dbReference type="EMBL" id="BAAAEJ010000005">
    <property type="protein sequence ID" value="GAA0387645.1"/>
    <property type="molecule type" value="Genomic_DNA"/>
</dbReference>
<dbReference type="Proteomes" id="UP001500791">
    <property type="component" value="Unassembled WGS sequence"/>
</dbReference>
<accession>A0ABP3I1S0</accession>
<organism evidence="2 3">
    <name type="scientific">Brevundimonas terrae</name>
    <dbReference type="NCBI Taxonomy" id="363631"/>
    <lineage>
        <taxon>Bacteria</taxon>
        <taxon>Pseudomonadati</taxon>
        <taxon>Pseudomonadota</taxon>
        <taxon>Alphaproteobacteria</taxon>
        <taxon>Caulobacterales</taxon>
        <taxon>Caulobacteraceae</taxon>
        <taxon>Brevundimonas</taxon>
    </lineage>
</organism>
<dbReference type="InterPro" id="IPR037126">
    <property type="entry name" value="PdaC/RsiV-like_sf"/>
</dbReference>
<proteinExistence type="predicted"/>
<dbReference type="Pfam" id="PF11738">
    <property type="entry name" value="DUF3298"/>
    <property type="match status" value="1"/>
</dbReference>
<dbReference type="RefSeq" id="WP_167178769.1">
    <property type="nucleotide sequence ID" value="NZ_BAAAEJ010000005.1"/>
</dbReference>
<gene>
    <name evidence="2" type="ORF">GCM10009093_13010</name>
</gene>
<comment type="caution">
    <text evidence="2">The sequence shown here is derived from an EMBL/GenBank/DDBJ whole genome shotgun (WGS) entry which is preliminary data.</text>
</comment>
<name>A0ABP3I1S0_9CAUL</name>
<sequence length="271" mass="29066">MKISRTFRYLLLGSVVALSVAACDRDKGKDAEKPAAIAAVDGPLSYESTTPYAKVSLTLPEAIKGYPDLYKQLYDTEVGKLKDYSEGAQSDRSEFGSSDLPPYEKTILYSQPVETGRLFSMLRSDFDYSGGAHPNTVATGLLWDRTTNKPLAAADLFATDADKAALDRILCDAVNEAKKGRQGSVSLTKTGMWTCPDASKVAILLAPSDTAGKASGITFLLNAYDVGPYVEGAYYLTIPFEVLGKAINPTYASEFAGTGPKGDVTQTLRPQ</sequence>
<protein>
    <recommendedName>
        <fullName evidence="1">DUF3298 domain-containing protein</fullName>
    </recommendedName>
</protein>
<reference evidence="3" key="1">
    <citation type="journal article" date="2019" name="Int. J. Syst. Evol. Microbiol.">
        <title>The Global Catalogue of Microorganisms (GCM) 10K type strain sequencing project: providing services to taxonomists for standard genome sequencing and annotation.</title>
        <authorList>
            <consortium name="The Broad Institute Genomics Platform"/>
            <consortium name="The Broad Institute Genome Sequencing Center for Infectious Disease"/>
            <person name="Wu L."/>
            <person name="Ma J."/>
        </authorList>
    </citation>
    <scope>NUCLEOTIDE SEQUENCE [LARGE SCALE GENOMIC DNA]</scope>
    <source>
        <strain evidence="3">JCM 13476</strain>
    </source>
</reference>
<dbReference type="Gene3D" id="3.30.565.40">
    <property type="entry name" value="Fervidobacterium nodosum Rt17-B1 like"/>
    <property type="match status" value="1"/>
</dbReference>
<keyword evidence="3" id="KW-1185">Reference proteome</keyword>
<feature type="domain" description="DUF3298" evidence="1">
    <location>
        <begin position="205"/>
        <end position="241"/>
    </location>
</feature>